<organism evidence="1 2">
    <name type="scientific">Candidatus Methanoperedens nitratireducens</name>
    <dbReference type="NCBI Taxonomy" id="1392998"/>
    <lineage>
        <taxon>Archaea</taxon>
        <taxon>Methanobacteriati</taxon>
        <taxon>Methanobacteriota</taxon>
        <taxon>Stenosarchaea group</taxon>
        <taxon>Methanomicrobia</taxon>
        <taxon>Methanosarcinales</taxon>
        <taxon>ANME-2 cluster</taxon>
        <taxon>Candidatus Methanoperedentaceae</taxon>
        <taxon>Candidatus Methanoperedens</taxon>
    </lineage>
</organism>
<protein>
    <submittedName>
        <fullName evidence="1">Uncharacterized protein</fullName>
    </submittedName>
</protein>
<sequence length="86" mass="9941">MVTNGIIQTVHIIPLKKKANLQLHNHGIYHSRTKILLNRFYCRIRTSKQIANNLGIATESKSDNQLLGKIQKKMPTEIKTLNYKKE</sequence>
<evidence type="ECO:0000313" key="2">
    <source>
        <dbReference type="Proteomes" id="UP000218615"/>
    </source>
</evidence>
<reference evidence="2" key="1">
    <citation type="submission" date="2017-06" db="EMBL/GenBank/DDBJ databases">
        <authorList>
            <person name="Cremers G."/>
        </authorList>
    </citation>
    <scope>NUCLEOTIDE SEQUENCE [LARGE SCALE GENOMIC DNA]</scope>
</reference>
<dbReference type="Proteomes" id="UP000218615">
    <property type="component" value="Unassembled WGS sequence"/>
</dbReference>
<keyword evidence="2" id="KW-1185">Reference proteome</keyword>
<proteinExistence type="predicted"/>
<accession>A0A284VQN2</accession>
<name>A0A284VQN2_9EURY</name>
<dbReference type="AlphaFoldDB" id="A0A284VQN2"/>
<evidence type="ECO:0000313" key="1">
    <source>
        <dbReference type="EMBL" id="SNQ61594.1"/>
    </source>
</evidence>
<gene>
    <name evidence="1" type="ORF">MNV_410001</name>
</gene>
<dbReference type="EMBL" id="FZMP01000187">
    <property type="protein sequence ID" value="SNQ61594.1"/>
    <property type="molecule type" value="Genomic_DNA"/>
</dbReference>